<feature type="region of interest" description="Disordered" evidence="1">
    <location>
        <begin position="53"/>
        <end position="76"/>
    </location>
</feature>
<organism evidence="2 3">
    <name type="scientific">Mobilicoccus pelagius NBRC 104925</name>
    <dbReference type="NCBI Taxonomy" id="1089455"/>
    <lineage>
        <taxon>Bacteria</taxon>
        <taxon>Bacillati</taxon>
        <taxon>Actinomycetota</taxon>
        <taxon>Actinomycetes</taxon>
        <taxon>Micrococcales</taxon>
        <taxon>Dermatophilaceae</taxon>
        <taxon>Mobilicoccus</taxon>
    </lineage>
</organism>
<evidence type="ECO:0000313" key="3">
    <source>
        <dbReference type="Proteomes" id="UP000004367"/>
    </source>
</evidence>
<gene>
    <name evidence="2" type="ORF">MOPEL_023_00270</name>
</gene>
<reference evidence="2 3" key="1">
    <citation type="submission" date="2012-02" db="EMBL/GenBank/DDBJ databases">
        <title>Whole genome shotgun sequence of Mobilicoccus pelagius NBRC 104925.</title>
        <authorList>
            <person name="Yoshida Y."/>
            <person name="Hosoyama A."/>
            <person name="Tsuchikane K."/>
            <person name="Katsumata H."/>
            <person name="Yamazaki S."/>
            <person name="Fujita N."/>
        </authorList>
    </citation>
    <scope>NUCLEOTIDE SEQUENCE [LARGE SCALE GENOMIC DNA]</scope>
    <source>
        <strain evidence="2 3">NBRC 104925</strain>
    </source>
</reference>
<sequence length="109" mass="12133">MTAGLDDIADQVGQDLYVRASKDRRTGWRQPDRPCLFRVMGYQVLPVVGRCGTRWPSASRSPATPGRDGALGARVPPPRRAQLWLRAPMGVVEHTPSRETLSHTEKTVR</sequence>
<comment type="caution">
    <text evidence="2">The sequence shown here is derived from an EMBL/GenBank/DDBJ whole genome shotgun (WGS) entry which is preliminary data.</text>
</comment>
<proteinExistence type="predicted"/>
<dbReference type="Proteomes" id="UP000004367">
    <property type="component" value="Unassembled WGS sequence"/>
</dbReference>
<dbReference type="EMBL" id="BAFE01000022">
    <property type="protein sequence ID" value="GAB47687.1"/>
    <property type="molecule type" value="Genomic_DNA"/>
</dbReference>
<protein>
    <submittedName>
        <fullName evidence="2">Uncharacterized protein</fullName>
    </submittedName>
</protein>
<keyword evidence="3" id="KW-1185">Reference proteome</keyword>
<dbReference type="STRING" id="1089455.MOPEL_023_00270"/>
<evidence type="ECO:0000313" key="2">
    <source>
        <dbReference type="EMBL" id="GAB47687.1"/>
    </source>
</evidence>
<evidence type="ECO:0000256" key="1">
    <source>
        <dbReference type="SAM" id="MobiDB-lite"/>
    </source>
</evidence>
<dbReference type="AlphaFoldDB" id="H5UPM9"/>
<accession>H5UPM9</accession>
<name>H5UPM9_9MICO</name>